<feature type="chain" id="PRO_5040934623" description="DUF4369 domain-containing protein" evidence="1">
    <location>
        <begin position="20"/>
        <end position="198"/>
    </location>
</feature>
<reference evidence="2" key="1">
    <citation type="submission" date="2021-09" db="EMBL/GenBank/DDBJ databases">
        <authorList>
            <person name="Smyrli M."/>
        </authorList>
    </citation>
    <scope>NUCLEOTIDE SEQUENCE</scope>
    <source>
        <strain evidence="2">LAR25</strain>
    </source>
</reference>
<name>A0A9X4IQ83_9FLAO</name>
<dbReference type="EMBL" id="JAIWJY010000008">
    <property type="protein sequence ID" value="MDE1207565.1"/>
    <property type="molecule type" value="Genomic_DNA"/>
</dbReference>
<sequence>MKKVILLFLLFLFSLNTSAQSIFNTYEKGTIYLRNGNKIEGLVKITNYGGKIKFKKTSDCEKIVYDEKDVKSLKFRFGDEYIYKITIKNRYIYLLKREIKGEKLDLYSLESQSPTLHNGFGGGTYTTYFIGKSNTDFAEKLPNNEKGNKYRRVISKYVSHCNNFSELIKDKKSLKKNFEDKINSITGNIIEHYNENCK</sequence>
<protein>
    <recommendedName>
        <fullName evidence="4">DUF4369 domain-containing protein</fullName>
    </recommendedName>
</protein>
<evidence type="ECO:0008006" key="4">
    <source>
        <dbReference type="Google" id="ProtNLM"/>
    </source>
</evidence>
<evidence type="ECO:0000313" key="3">
    <source>
        <dbReference type="Proteomes" id="UP001149303"/>
    </source>
</evidence>
<organism evidence="2 3">
    <name type="scientific">Tenacibaculum larymnensis</name>
    <dbReference type="NCBI Taxonomy" id="2878201"/>
    <lineage>
        <taxon>Bacteria</taxon>
        <taxon>Pseudomonadati</taxon>
        <taxon>Bacteroidota</taxon>
        <taxon>Flavobacteriia</taxon>
        <taxon>Flavobacteriales</taxon>
        <taxon>Flavobacteriaceae</taxon>
        <taxon>Tenacibaculum</taxon>
    </lineage>
</organism>
<feature type="signal peptide" evidence="1">
    <location>
        <begin position="1"/>
        <end position="19"/>
    </location>
</feature>
<dbReference type="Proteomes" id="UP001149303">
    <property type="component" value="Unassembled WGS sequence"/>
</dbReference>
<evidence type="ECO:0000256" key="1">
    <source>
        <dbReference type="SAM" id="SignalP"/>
    </source>
</evidence>
<proteinExistence type="predicted"/>
<accession>A0A9X4IQ83</accession>
<keyword evidence="1" id="KW-0732">Signal</keyword>
<evidence type="ECO:0000313" key="2">
    <source>
        <dbReference type="EMBL" id="MDE1207565.1"/>
    </source>
</evidence>
<dbReference type="RefSeq" id="WP_274640625.1">
    <property type="nucleotide sequence ID" value="NZ_JAIWJY010000008.1"/>
</dbReference>
<keyword evidence="3" id="KW-1185">Reference proteome</keyword>
<dbReference type="AlphaFoldDB" id="A0A9X4IQ83"/>
<gene>
    <name evidence="2" type="ORF">LCI24_12250</name>
</gene>
<comment type="caution">
    <text evidence="2">The sequence shown here is derived from an EMBL/GenBank/DDBJ whole genome shotgun (WGS) entry which is preliminary data.</text>
</comment>